<dbReference type="Pfam" id="PF00646">
    <property type="entry name" value="F-box"/>
    <property type="match status" value="1"/>
</dbReference>
<organism evidence="3 4">
    <name type="scientific">Eleusine coracana subsp. coracana</name>
    <dbReference type="NCBI Taxonomy" id="191504"/>
    <lineage>
        <taxon>Eukaryota</taxon>
        <taxon>Viridiplantae</taxon>
        <taxon>Streptophyta</taxon>
        <taxon>Embryophyta</taxon>
        <taxon>Tracheophyta</taxon>
        <taxon>Spermatophyta</taxon>
        <taxon>Magnoliopsida</taxon>
        <taxon>Liliopsida</taxon>
        <taxon>Poales</taxon>
        <taxon>Poaceae</taxon>
        <taxon>PACMAD clade</taxon>
        <taxon>Chloridoideae</taxon>
        <taxon>Cynodonteae</taxon>
        <taxon>Eleusininae</taxon>
        <taxon>Eleusine</taxon>
    </lineage>
</organism>
<accession>A0AAV5EQ40</accession>
<dbReference type="Pfam" id="PF23635">
    <property type="entry name" value="Beta-prop_AT5G49610-like"/>
    <property type="match status" value="1"/>
</dbReference>
<dbReference type="InterPro" id="IPR001810">
    <property type="entry name" value="F-box_dom"/>
</dbReference>
<name>A0AAV5EQ40_ELECO</name>
<evidence type="ECO:0000313" key="3">
    <source>
        <dbReference type="EMBL" id="GJN24370.1"/>
    </source>
</evidence>
<dbReference type="SUPFAM" id="SSF81383">
    <property type="entry name" value="F-box domain"/>
    <property type="match status" value="1"/>
</dbReference>
<dbReference type="PANTHER" id="PTHR32133">
    <property type="entry name" value="OS07G0120400 PROTEIN"/>
    <property type="match status" value="1"/>
</dbReference>
<evidence type="ECO:0000259" key="2">
    <source>
        <dbReference type="Pfam" id="PF23635"/>
    </source>
</evidence>
<feature type="domain" description="F-box protein AT5G49610-like beta-propeller" evidence="2">
    <location>
        <begin position="113"/>
        <end position="383"/>
    </location>
</feature>
<proteinExistence type="predicted"/>
<dbReference type="PANTHER" id="PTHR32133:SF408">
    <property type="entry name" value="OS07G0120400 PROTEIN"/>
    <property type="match status" value="1"/>
</dbReference>
<evidence type="ECO:0008006" key="5">
    <source>
        <dbReference type="Google" id="ProtNLM"/>
    </source>
</evidence>
<dbReference type="InterPro" id="IPR056594">
    <property type="entry name" value="AT5G49610-like_b-prop"/>
</dbReference>
<evidence type="ECO:0000313" key="4">
    <source>
        <dbReference type="Proteomes" id="UP001054889"/>
    </source>
</evidence>
<dbReference type="Gene3D" id="1.20.1280.50">
    <property type="match status" value="1"/>
</dbReference>
<keyword evidence="4" id="KW-1185">Reference proteome</keyword>
<gene>
    <name evidence="3" type="primary">gb12108</name>
    <name evidence="3" type="ORF">PR202_gb12108</name>
</gene>
<evidence type="ECO:0000259" key="1">
    <source>
        <dbReference type="Pfam" id="PF00646"/>
    </source>
</evidence>
<reference evidence="3" key="1">
    <citation type="journal article" date="2018" name="DNA Res.">
        <title>Multiple hybrid de novo genome assembly of finger millet, an orphan allotetraploid crop.</title>
        <authorList>
            <person name="Hatakeyama M."/>
            <person name="Aluri S."/>
            <person name="Balachadran M.T."/>
            <person name="Sivarajan S.R."/>
            <person name="Patrignani A."/>
            <person name="Gruter S."/>
            <person name="Poveda L."/>
            <person name="Shimizu-Inatsugi R."/>
            <person name="Baeten J."/>
            <person name="Francoijs K.J."/>
            <person name="Nataraja K.N."/>
            <person name="Reddy Y.A.N."/>
            <person name="Phadnis S."/>
            <person name="Ravikumar R.L."/>
            <person name="Schlapbach R."/>
            <person name="Sreeman S.M."/>
            <person name="Shimizu K.K."/>
        </authorList>
    </citation>
    <scope>NUCLEOTIDE SEQUENCE</scope>
</reference>
<dbReference type="InterPro" id="IPR036047">
    <property type="entry name" value="F-box-like_dom_sf"/>
</dbReference>
<sequence length="393" mass="44330">MPRRPPPLIDDVVGEILLRVPPDEPAHLVRAALVCKPWRRILFDPAFRRRYRAFHRTPPLLGFLRFEMVHPDLKFVSTAAASPFPAQAHPNFSTPAHPNFSTPAHSRRQWRTLDCRHGRVLLYSFRTRRPGRLLLWDPITGGKQRFPMPDDPSPEIFSAAVLCTADSCNHLDCHGGGPFRVVFAGTDQDYVTWVTEFSSETRAWSALTKVDFRIIASNRVGLAPAFDSFVSLRPSLFTGDAVYFILEKEKAILKYDLDGRGVSVIDTPRVYRKRIILMTAEDGELGFAGLKDCDLHLWSWKPNAKGIPGWMQLRVIKLKSLLSVSESCYSSPQVIGFAEGTDIIFISSNDCIFTLKLKSGQVKKVGRRFNYEAVVPYMSFYAPDLVGVRPSPP</sequence>
<dbReference type="Proteomes" id="UP001054889">
    <property type="component" value="Unassembled WGS sequence"/>
</dbReference>
<feature type="domain" description="F-box" evidence="1">
    <location>
        <begin position="10"/>
        <end position="48"/>
    </location>
</feature>
<protein>
    <recommendedName>
        <fullName evidence="5">F-box domain-containing protein</fullName>
    </recommendedName>
</protein>
<comment type="caution">
    <text evidence="3">The sequence shown here is derived from an EMBL/GenBank/DDBJ whole genome shotgun (WGS) entry which is preliminary data.</text>
</comment>
<dbReference type="EMBL" id="BQKI01000077">
    <property type="protein sequence ID" value="GJN24370.1"/>
    <property type="molecule type" value="Genomic_DNA"/>
</dbReference>
<reference evidence="3" key="2">
    <citation type="submission" date="2021-12" db="EMBL/GenBank/DDBJ databases">
        <title>Resequencing data analysis of finger millet.</title>
        <authorList>
            <person name="Hatakeyama M."/>
            <person name="Aluri S."/>
            <person name="Balachadran M.T."/>
            <person name="Sivarajan S.R."/>
            <person name="Poveda L."/>
            <person name="Shimizu-Inatsugi R."/>
            <person name="Schlapbach R."/>
            <person name="Sreeman S.M."/>
            <person name="Shimizu K.K."/>
        </authorList>
    </citation>
    <scope>NUCLEOTIDE SEQUENCE</scope>
</reference>
<dbReference type="AlphaFoldDB" id="A0AAV5EQ40"/>